<evidence type="ECO:0000256" key="1">
    <source>
        <dbReference type="SAM" id="MobiDB-lite"/>
    </source>
</evidence>
<protein>
    <submittedName>
        <fullName evidence="2">Uncharacterized protein</fullName>
    </submittedName>
</protein>
<reference evidence="2 3" key="1">
    <citation type="journal article" date="2015" name="Genome Biol.">
        <title>Comparative genomics of Steinernema reveals deeply conserved gene regulatory networks.</title>
        <authorList>
            <person name="Dillman A.R."/>
            <person name="Macchietto M."/>
            <person name="Porter C.F."/>
            <person name="Rogers A."/>
            <person name="Williams B."/>
            <person name="Antoshechkin I."/>
            <person name="Lee M.M."/>
            <person name="Goodwin Z."/>
            <person name="Lu X."/>
            <person name="Lewis E.E."/>
            <person name="Goodrich-Blair H."/>
            <person name="Stock S.P."/>
            <person name="Adams B.J."/>
            <person name="Sternberg P.W."/>
            <person name="Mortazavi A."/>
        </authorList>
    </citation>
    <scope>NUCLEOTIDE SEQUENCE [LARGE SCALE GENOMIC DNA]</scope>
    <source>
        <strain evidence="2 3">ALL</strain>
    </source>
</reference>
<dbReference type="Proteomes" id="UP000298663">
    <property type="component" value="Unassembled WGS sequence"/>
</dbReference>
<comment type="caution">
    <text evidence="2">The sequence shown here is derived from an EMBL/GenBank/DDBJ whole genome shotgun (WGS) entry which is preliminary data.</text>
</comment>
<dbReference type="EMBL" id="AZBU02000007">
    <property type="protein sequence ID" value="TKR69393.1"/>
    <property type="molecule type" value="Genomic_DNA"/>
</dbReference>
<keyword evidence="3" id="KW-1185">Reference proteome</keyword>
<name>A0A4U5MJX8_STECR</name>
<reference evidence="2 3" key="2">
    <citation type="journal article" date="2019" name="G3 (Bethesda)">
        <title>Hybrid Assembly of the Genome of the Entomopathogenic Nematode Steinernema carpocapsae Identifies the X-Chromosome.</title>
        <authorList>
            <person name="Serra L."/>
            <person name="Macchietto M."/>
            <person name="Macias-Munoz A."/>
            <person name="McGill C.J."/>
            <person name="Rodriguez I.M."/>
            <person name="Rodriguez B."/>
            <person name="Murad R."/>
            <person name="Mortazavi A."/>
        </authorList>
    </citation>
    <scope>NUCLEOTIDE SEQUENCE [LARGE SCALE GENOMIC DNA]</scope>
    <source>
        <strain evidence="2 3">ALL</strain>
    </source>
</reference>
<proteinExistence type="predicted"/>
<evidence type="ECO:0000313" key="2">
    <source>
        <dbReference type="EMBL" id="TKR69393.1"/>
    </source>
</evidence>
<sequence>MSDSDLHYPGPPPGYRRTISQTVYRTYPVARPSHILHPIESDPVNGYEPAYSAWNPQPIQAVFKNGPSKYGSSRSGMTSGMTSESISAPTEPKMPPEDPPEGPIEKKTETELPSGNYKA</sequence>
<accession>A0A4U5MJX8</accession>
<evidence type="ECO:0000313" key="3">
    <source>
        <dbReference type="Proteomes" id="UP000298663"/>
    </source>
</evidence>
<feature type="region of interest" description="Disordered" evidence="1">
    <location>
        <begin position="62"/>
        <end position="119"/>
    </location>
</feature>
<organism evidence="2 3">
    <name type="scientific">Steinernema carpocapsae</name>
    <name type="common">Entomopathogenic nematode</name>
    <dbReference type="NCBI Taxonomy" id="34508"/>
    <lineage>
        <taxon>Eukaryota</taxon>
        <taxon>Metazoa</taxon>
        <taxon>Ecdysozoa</taxon>
        <taxon>Nematoda</taxon>
        <taxon>Chromadorea</taxon>
        <taxon>Rhabditida</taxon>
        <taxon>Tylenchina</taxon>
        <taxon>Panagrolaimomorpha</taxon>
        <taxon>Strongyloidoidea</taxon>
        <taxon>Steinernematidae</taxon>
        <taxon>Steinernema</taxon>
    </lineage>
</organism>
<dbReference type="OrthoDB" id="5877505at2759"/>
<dbReference type="AlphaFoldDB" id="A0A4U5MJX8"/>
<gene>
    <name evidence="2" type="ORF">L596_021561</name>
</gene>
<feature type="compositionally biased region" description="Low complexity" evidence="1">
    <location>
        <begin position="71"/>
        <end position="91"/>
    </location>
</feature>